<organism evidence="3 4">
    <name type="scientific">Fusibacter tunisiensis</name>
    <dbReference type="NCBI Taxonomy" id="1008308"/>
    <lineage>
        <taxon>Bacteria</taxon>
        <taxon>Bacillati</taxon>
        <taxon>Bacillota</taxon>
        <taxon>Clostridia</taxon>
        <taxon>Eubacteriales</taxon>
        <taxon>Eubacteriales Family XII. Incertae Sedis</taxon>
        <taxon>Fusibacter</taxon>
    </lineage>
</organism>
<protein>
    <submittedName>
        <fullName evidence="3">Transcriptional regulator of NAD metabolism</fullName>
    </submittedName>
</protein>
<dbReference type="InterPro" id="IPR035922">
    <property type="entry name" value="3H_dom_sf"/>
</dbReference>
<dbReference type="PIRSF" id="PIRSF037847">
    <property type="entry name" value="NiaR"/>
    <property type="match status" value="1"/>
</dbReference>
<dbReference type="PANTHER" id="PTHR40068">
    <property type="entry name" value="TRANSCRIPTION REPRESSOR NIAR-RELATED"/>
    <property type="match status" value="1"/>
</dbReference>
<dbReference type="SUPFAM" id="SSF46785">
    <property type="entry name" value="Winged helix' DNA-binding domain"/>
    <property type="match status" value="1"/>
</dbReference>
<accession>A0ABS2MUC7</accession>
<dbReference type="Pfam" id="PF02829">
    <property type="entry name" value="3H"/>
    <property type="match status" value="1"/>
</dbReference>
<gene>
    <name evidence="3" type="ORF">JOC49_002593</name>
</gene>
<dbReference type="InterPro" id="IPR036390">
    <property type="entry name" value="WH_DNA-bd_sf"/>
</dbReference>
<name>A0ABS2MUC7_9FIRM</name>
<dbReference type="Gene3D" id="1.10.10.10">
    <property type="entry name" value="Winged helix-like DNA-binding domain superfamily/Winged helix DNA-binding domain"/>
    <property type="match status" value="1"/>
</dbReference>
<evidence type="ECO:0000313" key="3">
    <source>
        <dbReference type="EMBL" id="MBM7563018.1"/>
    </source>
</evidence>
<evidence type="ECO:0000259" key="2">
    <source>
        <dbReference type="Pfam" id="PF08279"/>
    </source>
</evidence>
<keyword evidence="4" id="KW-1185">Reference proteome</keyword>
<sequence>MVSEERRQKILAVLNANEKPITGTELADLFSVSRQVIVQDIAIIRASGVSILATSNGYMTPKNVSSKKLIKTFVSQHKGIERLREELLIIVEYGGKIIDVIVEHPIYGEIVGSLHISTVEDVEQFVEKVQNVGASPLSVLTQGAHIHTIEVPSEKLFNLILTELKAKGFIL</sequence>
<evidence type="ECO:0000259" key="1">
    <source>
        <dbReference type="Pfam" id="PF02829"/>
    </source>
</evidence>
<dbReference type="InterPro" id="IPR026043">
    <property type="entry name" value="NadR"/>
</dbReference>
<dbReference type="Gene3D" id="3.30.1340.20">
    <property type="entry name" value="3H domain"/>
    <property type="match status" value="1"/>
</dbReference>
<dbReference type="RefSeq" id="WP_204665442.1">
    <property type="nucleotide sequence ID" value="NZ_JAFBDT010000050.1"/>
</dbReference>
<dbReference type="Pfam" id="PF08279">
    <property type="entry name" value="HTH_11"/>
    <property type="match status" value="1"/>
</dbReference>
<dbReference type="Proteomes" id="UP000767854">
    <property type="component" value="Unassembled WGS sequence"/>
</dbReference>
<reference evidence="3 4" key="1">
    <citation type="submission" date="2021-01" db="EMBL/GenBank/DDBJ databases">
        <title>Genomic Encyclopedia of Type Strains, Phase IV (KMG-IV): sequencing the most valuable type-strain genomes for metagenomic binning, comparative biology and taxonomic classification.</title>
        <authorList>
            <person name="Goeker M."/>
        </authorList>
    </citation>
    <scope>NUCLEOTIDE SEQUENCE [LARGE SCALE GENOMIC DNA]</scope>
    <source>
        <strain evidence="3 4">DSM 24436</strain>
    </source>
</reference>
<comment type="caution">
    <text evidence="3">The sequence shown here is derived from an EMBL/GenBank/DDBJ whole genome shotgun (WGS) entry which is preliminary data.</text>
</comment>
<feature type="domain" description="3H" evidence="1">
    <location>
        <begin position="74"/>
        <end position="169"/>
    </location>
</feature>
<dbReference type="InterPro" id="IPR013196">
    <property type="entry name" value="HTH_11"/>
</dbReference>
<dbReference type="InterPro" id="IPR004173">
    <property type="entry name" value="3H_domain"/>
</dbReference>
<dbReference type="EMBL" id="JAFBDT010000050">
    <property type="protein sequence ID" value="MBM7563018.1"/>
    <property type="molecule type" value="Genomic_DNA"/>
</dbReference>
<evidence type="ECO:0000313" key="4">
    <source>
        <dbReference type="Proteomes" id="UP000767854"/>
    </source>
</evidence>
<proteinExistence type="predicted"/>
<feature type="domain" description="Helix-turn-helix type 11" evidence="2">
    <location>
        <begin position="6"/>
        <end position="58"/>
    </location>
</feature>
<dbReference type="SUPFAM" id="SSF75500">
    <property type="entry name" value="Putative transcriptional regulator TM1602, C-terminal domain"/>
    <property type="match status" value="1"/>
</dbReference>
<dbReference type="PANTHER" id="PTHR40068:SF1">
    <property type="entry name" value="TRANSCRIPTION REPRESSOR NIAR-RELATED"/>
    <property type="match status" value="1"/>
</dbReference>
<dbReference type="InterPro" id="IPR036388">
    <property type="entry name" value="WH-like_DNA-bd_sf"/>
</dbReference>